<evidence type="ECO:0000313" key="3">
    <source>
        <dbReference type="EMBL" id="MCP9761726.1"/>
    </source>
</evidence>
<dbReference type="RefSeq" id="WP_255035463.1">
    <property type="nucleotide sequence ID" value="NZ_RJUF01000002.1"/>
</dbReference>
<dbReference type="EMBL" id="RJUF01000014">
    <property type="protein sequence ID" value="MCP9762762.1"/>
    <property type="molecule type" value="Genomic_DNA"/>
</dbReference>
<evidence type="ECO:0000256" key="1">
    <source>
        <dbReference type="SAM" id="Coils"/>
    </source>
</evidence>
<evidence type="ECO:0000313" key="6">
    <source>
        <dbReference type="EMBL" id="MCP9763120.1"/>
    </source>
</evidence>
<dbReference type="EMBL" id="RJUF01000062">
    <property type="protein sequence ID" value="MCP9764098.1"/>
    <property type="molecule type" value="Genomic_DNA"/>
</dbReference>
<evidence type="ECO:0000313" key="10">
    <source>
        <dbReference type="EMBL" id="MCP9764092.1"/>
    </source>
</evidence>
<feature type="domain" description="Insertion element IS150 protein InsJ-like helix-turn-helix" evidence="2">
    <location>
        <begin position="12"/>
        <end position="61"/>
    </location>
</feature>
<name>A0AAE3H565_9BACT</name>
<gene>
    <name evidence="3" type="ORF">EGI31_02080</name>
    <name evidence="4" type="ORF">EGI31_07315</name>
    <name evidence="5" type="ORF">EGI31_07695</name>
    <name evidence="6" type="ORF">EGI31_09145</name>
    <name evidence="7" type="ORF">EGI31_09695</name>
    <name evidence="8" type="ORF">EGI31_10780</name>
    <name evidence="9" type="ORF">EGI31_12815</name>
    <name evidence="10" type="ORF">EGI31_14140</name>
    <name evidence="11" type="ORF">EGI31_14180</name>
    <name evidence="12" type="ORF">EGI31_22985</name>
</gene>
<accession>A0AAE3H565</accession>
<organism evidence="7 13">
    <name type="scientific">Lacihabitans soyangensis</name>
    <dbReference type="NCBI Taxonomy" id="869394"/>
    <lineage>
        <taxon>Bacteria</taxon>
        <taxon>Pseudomonadati</taxon>
        <taxon>Bacteroidota</taxon>
        <taxon>Cytophagia</taxon>
        <taxon>Cytophagales</taxon>
        <taxon>Leadbetterellaceae</taxon>
        <taxon>Lacihabitans</taxon>
    </lineage>
</organism>
<evidence type="ECO:0000313" key="13">
    <source>
        <dbReference type="Proteomes" id="UP001204144"/>
    </source>
</evidence>
<sequence length="102" mass="11751">MSKHRQSWSQQQKLQIISFYKEKGIGAASAEFGVSSTTIYNWEKILDQTGESGLESIKKSDKDLAIKRLEREIRELRNIVADNALELRIKDELLKKSQLKKS</sequence>
<dbReference type="InterPro" id="IPR036388">
    <property type="entry name" value="WH-like_DNA-bd_sf"/>
</dbReference>
<dbReference type="EMBL" id="RJUF01000192">
    <property type="protein sequence ID" value="MCP9765810.1"/>
    <property type="molecule type" value="Genomic_DNA"/>
</dbReference>
<evidence type="ECO:0000313" key="7">
    <source>
        <dbReference type="EMBL" id="MCP9763230.1"/>
    </source>
</evidence>
<dbReference type="EMBL" id="RJUF01000015">
    <property type="protein sequence ID" value="MCP9762836.1"/>
    <property type="molecule type" value="Genomic_DNA"/>
</dbReference>
<keyword evidence="1" id="KW-0175">Coiled coil</keyword>
<dbReference type="InterPro" id="IPR055247">
    <property type="entry name" value="InsJ-like_HTH"/>
</dbReference>
<dbReference type="Proteomes" id="UP001204144">
    <property type="component" value="Unassembled WGS sequence"/>
</dbReference>
<dbReference type="Pfam" id="PF13518">
    <property type="entry name" value="HTH_28"/>
    <property type="match status" value="1"/>
</dbReference>
<dbReference type="AlphaFoldDB" id="A0AAE3H565"/>
<evidence type="ECO:0000313" key="11">
    <source>
        <dbReference type="EMBL" id="MCP9764098.1"/>
    </source>
</evidence>
<dbReference type="Gene3D" id="1.10.10.10">
    <property type="entry name" value="Winged helix-like DNA-binding domain superfamily/Winged helix DNA-binding domain"/>
    <property type="match status" value="1"/>
</dbReference>
<feature type="coiled-coil region" evidence="1">
    <location>
        <begin position="59"/>
        <end position="86"/>
    </location>
</feature>
<evidence type="ECO:0000259" key="2">
    <source>
        <dbReference type="Pfam" id="PF13518"/>
    </source>
</evidence>
<dbReference type="SUPFAM" id="SSF46689">
    <property type="entry name" value="Homeodomain-like"/>
    <property type="match status" value="1"/>
</dbReference>
<evidence type="ECO:0000313" key="4">
    <source>
        <dbReference type="EMBL" id="MCP9762762.1"/>
    </source>
</evidence>
<comment type="caution">
    <text evidence="7">The sequence shown here is derived from an EMBL/GenBank/DDBJ whole genome shotgun (WGS) entry which is preliminary data.</text>
</comment>
<proteinExistence type="predicted"/>
<protein>
    <submittedName>
        <fullName evidence="7">Helix-turn-helix domain-containing protein</fullName>
    </submittedName>
</protein>
<dbReference type="EMBL" id="RJUF01000002">
    <property type="protein sequence ID" value="MCP9761726.1"/>
    <property type="molecule type" value="Genomic_DNA"/>
</dbReference>
<dbReference type="EMBL" id="RJUF01000022">
    <property type="protein sequence ID" value="MCP9763230.1"/>
    <property type="molecule type" value="Genomic_DNA"/>
</dbReference>
<dbReference type="EMBL" id="RJUF01000021">
    <property type="protein sequence ID" value="MCP9763120.1"/>
    <property type="molecule type" value="Genomic_DNA"/>
</dbReference>
<keyword evidence="13" id="KW-1185">Reference proteome</keyword>
<dbReference type="EMBL" id="RJUF01000061">
    <property type="protein sequence ID" value="MCP9764092.1"/>
    <property type="molecule type" value="Genomic_DNA"/>
</dbReference>
<reference evidence="7 13" key="1">
    <citation type="submission" date="2018-11" db="EMBL/GenBank/DDBJ databases">
        <title>Novel bacteria species description.</title>
        <authorList>
            <person name="Han J.-H."/>
        </authorList>
    </citation>
    <scope>NUCLEOTIDE SEQUENCE [LARGE SCALE GENOMIC DNA]</scope>
    <source>
        <strain evidence="7 13">KCTC23259</strain>
    </source>
</reference>
<evidence type="ECO:0000313" key="9">
    <source>
        <dbReference type="EMBL" id="MCP9763837.1"/>
    </source>
</evidence>
<dbReference type="EMBL" id="RJUF01000042">
    <property type="protein sequence ID" value="MCP9763837.1"/>
    <property type="molecule type" value="Genomic_DNA"/>
</dbReference>
<evidence type="ECO:0000313" key="8">
    <source>
        <dbReference type="EMBL" id="MCP9763441.1"/>
    </source>
</evidence>
<evidence type="ECO:0000313" key="12">
    <source>
        <dbReference type="EMBL" id="MCP9765810.1"/>
    </source>
</evidence>
<dbReference type="EMBL" id="RJUF01000029">
    <property type="protein sequence ID" value="MCP9763441.1"/>
    <property type="molecule type" value="Genomic_DNA"/>
</dbReference>
<dbReference type="InterPro" id="IPR009057">
    <property type="entry name" value="Homeodomain-like_sf"/>
</dbReference>
<evidence type="ECO:0000313" key="5">
    <source>
        <dbReference type="EMBL" id="MCP9762836.1"/>
    </source>
</evidence>